<organism evidence="3 4">
    <name type="scientific">Sporothrix eucalyptigena</name>
    <dbReference type="NCBI Taxonomy" id="1812306"/>
    <lineage>
        <taxon>Eukaryota</taxon>
        <taxon>Fungi</taxon>
        <taxon>Dikarya</taxon>
        <taxon>Ascomycota</taxon>
        <taxon>Pezizomycotina</taxon>
        <taxon>Sordariomycetes</taxon>
        <taxon>Sordariomycetidae</taxon>
        <taxon>Ophiostomatales</taxon>
        <taxon>Ophiostomataceae</taxon>
        <taxon>Sporothrix</taxon>
    </lineage>
</organism>
<dbReference type="InterPro" id="IPR007111">
    <property type="entry name" value="NACHT_NTPase"/>
</dbReference>
<gene>
    <name evidence="3" type="ORF">SEUCBS140593_008789</name>
</gene>
<protein>
    <recommendedName>
        <fullName evidence="2">NACHT domain-containing protein</fullName>
    </recommendedName>
</protein>
<sequence>MVRLVKLGQEKIKRATKITESMGSFVEKILLAKPMVDFMLQNVPQAAPAAVPWAGVCMALDMLCKPAKANKANLDGVKYVTAQMEWYCALTDHILDETKIISQGAPIARILSRLREKTIVLYRKLLLFLMQSVSSYHSHQGLVFIENAAGLEDWSASLSSIKDTESDLKASIEHFIMVQDRDALQTISSRANDTMQILGSLEQTVTSYISYQKNKDRSEADRSLLKKLCVVDTPEDMEEIEDRKDKLLPAASDWILGMPEFKAFVGELVGEPQDATSQSQPSCRLLWIKGHAGTGKTMLLIRIVRELTARSASLSPSVCHFFFQYTNNSLNNSMAALRSLVWMLLLQQPKLLSHLQKKNDNTEINFESRNGFFVLRNIFKSMLQDPGLQPVYFIVDALDECNSHAFPAFDDIIYDSLVITDKVKWLVAGRPTWTLKGHAKSLVELDTQTLKEPVQAYIAHQLAQLKDMDGYTDEIIKDLSAEVNSRADNTYLWVCTGLPLWAV</sequence>
<evidence type="ECO:0000256" key="1">
    <source>
        <dbReference type="ARBA" id="ARBA00022737"/>
    </source>
</evidence>
<evidence type="ECO:0000313" key="4">
    <source>
        <dbReference type="Proteomes" id="UP001642482"/>
    </source>
</evidence>
<dbReference type="EMBL" id="CAWUHD010000129">
    <property type="protein sequence ID" value="CAK7233998.1"/>
    <property type="molecule type" value="Genomic_DNA"/>
</dbReference>
<comment type="caution">
    <text evidence="3">The sequence shown here is derived from an EMBL/GenBank/DDBJ whole genome shotgun (WGS) entry which is preliminary data.</text>
</comment>
<keyword evidence="4" id="KW-1185">Reference proteome</keyword>
<feature type="domain" description="NACHT" evidence="2">
    <location>
        <begin position="284"/>
        <end position="431"/>
    </location>
</feature>
<dbReference type="Gene3D" id="3.40.50.300">
    <property type="entry name" value="P-loop containing nucleotide triphosphate hydrolases"/>
    <property type="match status" value="1"/>
</dbReference>
<dbReference type="PROSITE" id="PS50837">
    <property type="entry name" value="NACHT"/>
    <property type="match status" value="1"/>
</dbReference>
<evidence type="ECO:0000313" key="3">
    <source>
        <dbReference type="EMBL" id="CAK7233998.1"/>
    </source>
</evidence>
<dbReference type="Pfam" id="PF17100">
    <property type="entry name" value="NACHT_N"/>
    <property type="match status" value="1"/>
</dbReference>
<dbReference type="Proteomes" id="UP001642482">
    <property type="component" value="Unassembled WGS sequence"/>
</dbReference>
<accession>A0ABP0CPI4</accession>
<evidence type="ECO:0000259" key="2">
    <source>
        <dbReference type="PROSITE" id="PS50837"/>
    </source>
</evidence>
<dbReference type="PANTHER" id="PTHR10039">
    <property type="entry name" value="AMELOGENIN"/>
    <property type="match status" value="1"/>
</dbReference>
<proteinExistence type="predicted"/>
<dbReference type="InterPro" id="IPR056884">
    <property type="entry name" value="NPHP3-like_N"/>
</dbReference>
<dbReference type="Pfam" id="PF24883">
    <property type="entry name" value="NPHP3_N"/>
    <property type="match status" value="1"/>
</dbReference>
<name>A0ABP0CPI4_9PEZI</name>
<dbReference type="PANTHER" id="PTHR10039:SF17">
    <property type="entry name" value="FUNGAL STAND N-TERMINAL GOODBYE DOMAIN-CONTAINING PROTEIN-RELATED"/>
    <property type="match status" value="1"/>
</dbReference>
<dbReference type="InterPro" id="IPR031359">
    <property type="entry name" value="NACHT_N"/>
</dbReference>
<keyword evidence="1" id="KW-0677">Repeat</keyword>
<dbReference type="SUPFAM" id="SSF52540">
    <property type="entry name" value="P-loop containing nucleoside triphosphate hydrolases"/>
    <property type="match status" value="1"/>
</dbReference>
<reference evidence="3 4" key="1">
    <citation type="submission" date="2024-01" db="EMBL/GenBank/DDBJ databases">
        <authorList>
            <person name="Allen C."/>
            <person name="Tagirdzhanova G."/>
        </authorList>
    </citation>
    <scope>NUCLEOTIDE SEQUENCE [LARGE SCALE GENOMIC DNA]</scope>
</reference>
<dbReference type="InterPro" id="IPR027417">
    <property type="entry name" value="P-loop_NTPase"/>
</dbReference>